<dbReference type="AlphaFoldDB" id="A0A9Q0V047"/>
<dbReference type="Proteomes" id="UP001151752">
    <property type="component" value="Chromosome 4"/>
</dbReference>
<evidence type="ECO:0000313" key="2">
    <source>
        <dbReference type="Proteomes" id="UP001151752"/>
    </source>
</evidence>
<protein>
    <submittedName>
        <fullName evidence="1">Uncharacterized protein</fullName>
    </submittedName>
</protein>
<dbReference type="EMBL" id="JAPFFM010000010">
    <property type="protein sequence ID" value="KAJ6738805.1"/>
    <property type="molecule type" value="Genomic_DNA"/>
</dbReference>
<reference evidence="1" key="2">
    <citation type="journal article" date="2023" name="Int. J. Mol. Sci.">
        <title>De Novo Assembly and Annotation of 11 Diverse Shrub Willow (Salix) Genomes Reveals Novel Gene Organization in Sex-Linked Regions.</title>
        <authorList>
            <person name="Hyden B."/>
            <person name="Feng K."/>
            <person name="Yates T.B."/>
            <person name="Jawdy S."/>
            <person name="Cereghino C."/>
            <person name="Smart L.B."/>
            <person name="Muchero W."/>
        </authorList>
    </citation>
    <scope>NUCLEOTIDE SEQUENCE</scope>
    <source>
        <tissue evidence="1">Shoot tip</tissue>
    </source>
</reference>
<organism evidence="1 2">
    <name type="scientific">Salix koriyanagi</name>
    <dbReference type="NCBI Taxonomy" id="2511006"/>
    <lineage>
        <taxon>Eukaryota</taxon>
        <taxon>Viridiplantae</taxon>
        <taxon>Streptophyta</taxon>
        <taxon>Embryophyta</taxon>
        <taxon>Tracheophyta</taxon>
        <taxon>Spermatophyta</taxon>
        <taxon>Magnoliopsida</taxon>
        <taxon>eudicotyledons</taxon>
        <taxon>Gunneridae</taxon>
        <taxon>Pentapetalae</taxon>
        <taxon>rosids</taxon>
        <taxon>fabids</taxon>
        <taxon>Malpighiales</taxon>
        <taxon>Salicaceae</taxon>
        <taxon>Saliceae</taxon>
        <taxon>Salix</taxon>
    </lineage>
</organism>
<proteinExistence type="predicted"/>
<name>A0A9Q0V047_9ROSI</name>
<comment type="caution">
    <text evidence="1">The sequence shown here is derived from an EMBL/GenBank/DDBJ whole genome shotgun (WGS) entry which is preliminary data.</text>
</comment>
<accession>A0A9Q0V047</accession>
<keyword evidence="2" id="KW-1185">Reference proteome</keyword>
<reference evidence="1" key="1">
    <citation type="submission" date="2022-11" db="EMBL/GenBank/DDBJ databases">
        <authorList>
            <person name="Hyden B.L."/>
            <person name="Feng K."/>
            <person name="Yates T."/>
            <person name="Jawdy S."/>
            <person name="Smart L.B."/>
            <person name="Muchero W."/>
        </authorList>
    </citation>
    <scope>NUCLEOTIDE SEQUENCE</scope>
    <source>
        <tissue evidence="1">Shoot tip</tissue>
    </source>
</reference>
<gene>
    <name evidence="1" type="ORF">OIU74_003722</name>
</gene>
<evidence type="ECO:0000313" key="1">
    <source>
        <dbReference type="EMBL" id="KAJ6738805.1"/>
    </source>
</evidence>
<sequence length="77" mass="8670">MQKTICSSFSIVKTSYNHPSMKLAMVLSKKSKCHFHSRQDGIIIKTKYTSKFHYVSHTSNGIHPALQRSTAISSTKV</sequence>